<feature type="chain" id="PRO_5022033980" description="DUF1570 domain-containing protein" evidence="1">
    <location>
        <begin position="22"/>
        <end position="357"/>
    </location>
</feature>
<reference evidence="3 4" key="1">
    <citation type="submission" date="2019-02" db="EMBL/GenBank/DDBJ databases">
        <title>Deep-cultivation of Planctomycetes and their phenomic and genomic characterization uncovers novel biology.</title>
        <authorList>
            <person name="Wiegand S."/>
            <person name="Jogler M."/>
            <person name="Boedeker C."/>
            <person name="Pinto D."/>
            <person name="Vollmers J."/>
            <person name="Rivas-Marin E."/>
            <person name="Kohn T."/>
            <person name="Peeters S.H."/>
            <person name="Heuer A."/>
            <person name="Rast P."/>
            <person name="Oberbeckmann S."/>
            <person name="Bunk B."/>
            <person name="Jeske O."/>
            <person name="Meyerdierks A."/>
            <person name="Storesund J.E."/>
            <person name="Kallscheuer N."/>
            <person name="Luecker S."/>
            <person name="Lage O.M."/>
            <person name="Pohl T."/>
            <person name="Merkel B.J."/>
            <person name="Hornburger P."/>
            <person name="Mueller R.-W."/>
            <person name="Bruemmer F."/>
            <person name="Labrenz M."/>
            <person name="Spormann A.M."/>
            <person name="Op den Camp H."/>
            <person name="Overmann J."/>
            <person name="Amann R."/>
            <person name="Jetten M.S.M."/>
            <person name="Mascher T."/>
            <person name="Medema M.H."/>
            <person name="Devos D.P."/>
            <person name="Kaster A.-K."/>
            <person name="Ovreas L."/>
            <person name="Rohde M."/>
            <person name="Galperin M.Y."/>
            <person name="Jogler C."/>
        </authorList>
    </citation>
    <scope>NUCLEOTIDE SEQUENCE [LARGE SCALE GENOMIC DNA]</scope>
    <source>
        <strain evidence="3 4">Spa11</strain>
    </source>
</reference>
<organism evidence="3 4">
    <name type="scientific">Botrimarina mediterranea</name>
    <dbReference type="NCBI Taxonomy" id="2528022"/>
    <lineage>
        <taxon>Bacteria</taxon>
        <taxon>Pseudomonadati</taxon>
        <taxon>Planctomycetota</taxon>
        <taxon>Planctomycetia</taxon>
        <taxon>Pirellulales</taxon>
        <taxon>Lacipirellulaceae</taxon>
        <taxon>Botrimarina</taxon>
    </lineage>
</organism>
<feature type="domain" description="DUF1570" evidence="2">
    <location>
        <begin position="198"/>
        <end position="320"/>
    </location>
</feature>
<feature type="signal peptide" evidence="1">
    <location>
        <begin position="1"/>
        <end position="21"/>
    </location>
</feature>
<dbReference type="AlphaFoldDB" id="A0A518K4W5"/>
<dbReference type="KEGG" id="bmei:Spa11_10210"/>
<dbReference type="InterPro" id="IPR011464">
    <property type="entry name" value="DUF1570"/>
</dbReference>
<keyword evidence="1" id="KW-0732">Signal</keyword>
<proteinExistence type="predicted"/>
<protein>
    <recommendedName>
        <fullName evidence="2">DUF1570 domain-containing protein</fullName>
    </recommendedName>
</protein>
<dbReference type="RefSeq" id="WP_145108795.1">
    <property type="nucleotide sequence ID" value="NZ_CP036349.1"/>
</dbReference>
<evidence type="ECO:0000313" key="3">
    <source>
        <dbReference type="EMBL" id="QDV72839.1"/>
    </source>
</evidence>
<accession>A0A518K4W5</accession>
<evidence type="ECO:0000313" key="4">
    <source>
        <dbReference type="Proteomes" id="UP000316426"/>
    </source>
</evidence>
<dbReference type="Proteomes" id="UP000316426">
    <property type="component" value="Chromosome"/>
</dbReference>
<sequence precursor="true">MRPLITLALLTALSAAGLASAADFMFQATVGGTLLEGRPLTWTDATMVLLSRDGQLHEFAPSHAKQARRTAPAFQGYTSEEMRQRLYGEFGSRFDYTSTGHYLVAHPRGEHAEWANRFEDLYRSFVRYFRVRGFQPEEPPYPLVAIVFGNRSEYERYVSKSSSGAPSGALGHYEPRTNRVYLYDQSSAGGDDRWDETASTVIHEATHQTAYNVGVHTRFASGPRWVSEGLAMMFEARGVHDARSYDRGDSRVNYGRLYDFTNSVVPNLPLGNLETYIASDQAFERMPIHAYAEAWALTFFLSETRPQQYADYLTLTADRPLFSKYAAADRVADFRRVFGEDLELLDSHFMSFMKGLR</sequence>
<gene>
    <name evidence="3" type="ORF">Spa11_10210</name>
</gene>
<name>A0A518K4W5_9BACT</name>
<dbReference type="Pfam" id="PF07607">
    <property type="entry name" value="DUF1570"/>
    <property type="match status" value="1"/>
</dbReference>
<keyword evidence="4" id="KW-1185">Reference proteome</keyword>
<dbReference type="EMBL" id="CP036349">
    <property type="protein sequence ID" value="QDV72839.1"/>
    <property type="molecule type" value="Genomic_DNA"/>
</dbReference>
<evidence type="ECO:0000256" key="1">
    <source>
        <dbReference type="SAM" id="SignalP"/>
    </source>
</evidence>
<evidence type="ECO:0000259" key="2">
    <source>
        <dbReference type="Pfam" id="PF07607"/>
    </source>
</evidence>